<evidence type="ECO:0000313" key="4">
    <source>
        <dbReference type="Proteomes" id="UP000628109"/>
    </source>
</evidence>
<evidence type="ECO:0000256" key="1">
    <source>
        <dbReference type="SAM" id="MobiDB-lite"/>
    </source>
</evidence>
<feature type="region of interest" description="Disordered" evidence="1">
    <location>
        <begin position="25"/>
        <end position="57"/>
    </location>
</feature>
<reference evidence="4" key="1">
    <citation type="journal article" date="2019" name="Int. J. Syst. Evol. Microbiol.">
        <title>The Global Catalogue of Microorganisms (GCM) 10K type strain sequencing project: providing services to taxonomists for standard genome sequencing and annotation.</title>
        <authorList>
            <consortium name="The Broad Institute Genomics Platform"/>
            <consortium name="The Broad Institute Genome Sequencing Center for Infectious Disease"/>
            <person name="Wu L."/>
            <person name="Ma J."/>
        </authorList>
    </citation>
    <scope>NUCLEOTIDE SEQUENCE [LARGE SCALE GENOMIC DNA]</scope>
    <source>
        <strain evidence="4">CCM 7327</strain>
    </source>
</reference>
<name>A0ABQ1ERS1_SPHSA</name>
<organism evidence="3 4">
    <name type="scientific">Sphingobium fuliginis (strain ATCC 27551)</name>
    <dbReference type="NCBI Taxonomy" id="336203"/>
    <lineage>
        <taxon>Bacteria</taxon>
        <taxon>Pseudomonadati</taxon>
        <taxon>Pseudomonadota</taxon>
        <taxon>Alphaproteobacteria</taxon>
        <taxon>Sphingomonadales</taxon>
        <taxon>Sphingomonadaceae</taxon>
        <taxon>Sphingobium</taxon>
    </lineage>
</organism>
<gene>
    <name evidence="3" type="ORF">GCM10019071_10210</name>
</gene>
<feature type="compositionally biased region" description="Basic and acidic residues" evidence="1">
    <location>
        <begin position="29"/>
        <end position="39"/>
    </location>
</feature>
<comment type="caution">
    <text evidence="3">The sequence shown here is derived from an EMBL/GenBank/DDBJ whole genome shotgun (WGS) entry which is preliminary data.</text>
</comment>
<sequence>MPHQVHVRPHGAIRREVSERVGAKAQSFRLDHSPEDRAARFGRQRLAPSDTQPPPSRIIVIRMPSTAIARFDYDATQRRLDVQFVSGRRYSYHDVPVDVAEGMRAATSKGGYFNRRIRDRYRFTRQ</sequence>
<feature type="domain" description="KTSC" evidence="2">
    <location>
        <begin position="65"/>
        <end position="121"/>
    </location>
</feature>
<accession>A0ABQ1ERS1</accession>
<evidence type="ECO:0000259" key="2">
    <source>
        <dbReference type="Pfam" id="PF13619"/>
    </source>
</evidence>
<dbReference type="Proteomes" id="UP000628109">
    <property type="component" value="Unassembled WGS sequence"/>
</dbReference>
<proteinExistence type="predicted"/>
<dbReference type="EMBL" id="BMDU01000002">
    <property type="protein sequence ID" value="GFZ83632.1"/>
    <property type="molecule type" value="Genomic_DNA"/>
</dbReference>
<evidence type="ECO:0000313" key="3">
    <source>
        <dbReference type="EMBL" id="GFZ83632.1"/>
    </source>
</evidence>
<dbReference type="InterPro" id="IPR025309">
    <property type="entry name" value="KTSC_dom"/>
</dbReference>
<protein>
    <recommendedName>
        <fullName evidence="2">KTSC domain-containing protein</fullName>
    </recommendedName>
</protein>
<keyword evidence="4" id="KW-1185">Reference proteome</keyword>
<dbReference type="Pfam" id="PF13619">
    <property type="entry name" value="KTSC"/>
    <property type="match status" value="1"/>
</dbReference>